<sequence length="306" mass="34504">MGSKDQIRSNPCSSSSNDLGGGLKAATCHRSNDSDFEDNSGNVIPMQESGSLRSRGRGRGQGRGNNVAGSSNEKYTSSSGILWTPMNLSSIASTSGRTPARNIVTTASGSTSFARRNIGTNPASAWRLMVNESMVKHIQSCTVAEARRQLRNDSNWHVTLEERDAFFALLYARGALGHSKLCADDLWNKNWGPPVLKETMSRNRFREIMRYLRFDVRSTRADRLATKKFALASETWYKLMENCYLCYNPGPEITVDEQLLPCKSRYRFIQYMANKPDRFGIKFWLATDVKSKYVLNRYPYLGKDEE</sequence>
<dbReference type="Pfam" id="PF13843">
    <property type="entry name" value="DDE_Tnp_1_7"/>
    <property type="match status" value="1"/>
</dbReference>
<keyword evidence="4" id="KW-1185">Reference proteome</keyword>
<protein>
    <submittedName>
        <fullName evidence="3">PiggyBac transposable element-derived protein 4</fullName>
    </submittedName>
</protein>
<evidence type="ECO:0000313" key="3">
    <source>
        <dbReference type="EMBL" id="KFM62304.1"/>
    </source>
</evidence>
<evidence type="ECO:0000313" key="4">
    <source>
        <dbReference type="Proteomes" id="UP000054359"/>
    </source>
</evidence>
<proteinExistence type="predicted"/>
<feature type="compositionally biased region" description="Polar residues" evidence="1">
    <location>
        <begin position="8"/>
        <end position="18"/>
    </location>
</feature>
<dbReference type="PANTHER" id="PTHR46599:SF6">
    <property type="entry name" value="DUAL SPECIFICITY PHOSPHATASE 26"/>
    <property type="match status" value="1"/>
</dbReference>
<evidence type="ECO:0000256" key="1">
    <source>
        <dbReference type="SAM" id="MobiDB-lite"/>
    </source>
</evidence>
<dbReference type="OrthoDB" id="6513427at2759"/>
<name>A0A087TB15_STEMI</name>
<feature type="region of interest" description="Disordered" evidence="1">
    <location>
        <begin position="1"/>
        <end position="77"/>
    </location>
</feature>
<organism evidence="3 4">
    <name type="scientific">Stegodyphus mimosarum</name>
    <name type="common">African social velvet spider</name>
    <dbReference type="NCBI Taxonomy" id="407821"/>
    <lineage>
        <taxon>Eukaryota</taxon>
        <taxon>Metazoa</taxon>
        <taxon>Ecdysozoa</taxon>
        <taxon>Arthropoda</taxon>
        <taxon>Chelicerata</taxon>
        <taxon>Arachnida</taxon>
        <taxon>Araneae</taxon>
        <taxon>Araneomorphae</taxon>
        <taxon>Entelegynae</taxon>
        <taxon>Eresoidea</taxon>
        <taxon>Eresidae</taxon>
        <taxon>Stegodyphus</taxon>
    </lineage>
</organism>
<dbReference type="EMBL" id="KK114380">
    <property type="protein sequence ID" value="KFM62304.1"/>
    <property type="molecule type" value="Genomic_DNA"/>
</dbReference>
<dbReference type="Proteomes" id="UP000054359">
    <property type="component" value="Unassembled WGS sequence"/>
</dbReference>
<dbReference type="PANTHER" id="PTHR46599">
    <property type="entry name" value="PIGGYBAC TRANSPOSABLE ELEMENT-DERIVED PROTEIN 4"/>
    <property type="match status" value="1"/>
</dbReference>
<dbReference type="OMA" id="KLMENCY"/>
<dbReference type="AlphaFoldDB" id="A0A087TB15"/>
<accession>A0A087TB15</accession>
<evidence type="ECO:0000259" key="2">
    <source>
        <dbReference type="Pfam" id="PF13843"/>
    </source>
</evidence>
<feature type="compositionally biased region" description="Polar residues" evidence="1">
    <location>
        <begin position="67"/>
        <end position="77"/>
    </location>
</feature>
<feature type="non-terminal residue" evidence="3">
    <location>
        <position position="306"/>
    </location>
</feature>
<gene>
    <name evidence="3" type="ORF">X975_02203</name>
</gene>
<dbReference type="STRING" id="407821.A0A087TB15"/>
<reference evidence="3 4" key="1">
    <citation type="submission" date="2013-11" db="EMBL/GenBank/DDBJ databases">
        <title>Genome sequencing of Stegodyphus mimosarum.</title>
        <authorList>
            <person name="Bechsgaard J."/>
        </authorList>
    </citation>
    <scope>NUCLEOTIDE SEQUENCE [LARGE SCALE GENOMIC DNA]</scope>
</reference>
<feature type="domain" description="PiggyBac transposable element-derived protein" evidence="2">
    <location>
        <begin position="122"/>
        <end position="305"/>
    </location>
</feature>
<dbReference type="InterPro" id="IPR029526">
    <property type="entry name" value="PGBD"/>
</dbReference>